<evidence type="ECO:0000313" key="1">
    <source>
        <dbReference type="EMBL" id="TDM04066.1"/>
    </source>
</evidence>
<dbReference type="RefSeq" id="WP_133416926.1">
    <property type="nucleotide sequence ID" value="NZ_SCWD01000001.1"/>
</dbReference>
<gene>
    <name evidence="1" type="ORF">ERX40_02540</name>
</gene>
<dbReference type="EMBL" id="SCWD01000001">
    <property type="protein sequence ID" value="TDM04066.1"/>
    <property type="molecule type" value="Genomic_DNA"/>
</dbReference>
<name>A0A9Q8CMC6_9STAP</name>
<reference evidence="1 2" key="1">
    <citation type="submission" date="2019-01" db="EMBL/GenBank/DDBJ databases">
        <title>Draft genome sequences of the type strains of six Macrococcus species.</title>
        <authorList>
            <person name="Mazhar S."/>
            <person name="Altermann E."/>
            <person name="Hill C."/>
            <person name="Mcauliffe O."/>
        </authorList>
    </citation>
    <scope>NUCLEOTIDE SEQUENCE [LARGE SCALE GENOMIC DNA]</scope>
    <source>
        <strain evidence="1 2">ATCC 51828</strain>
    </source>
</reference>
<organism evidence="1 2">
    <name type="scientific">Macrococcus carouselicus</name>
    <dbReference type="NCBI Taxonomy" id="69969"/>
    <lineage>
        <taxon>Bacteria</taxon>
        <taxon>Bacillati</taxon>
        <taxon>Bacillota</taxon>
        <taxon>Bacilli</taxon>
        <taxon>Bacillales</taxon>
        <taxon>Staphylococcaceae</taxon>
        <taxon>Macrococcus</taxon>
    </lineage>
</organism>
<proteinExistence type="predicted"/>
<protein>
    <submittedName>
        <fullName evidence="1">DUF3168 domain-containing protein</fullName>
    </submittedName>
</protein>
<keyword evidence="2" id="KW-1185">Reference proteome</keyword>
<sequence>MSEIFTRDILNEVYEALVNDERFNALVPTENVWTTFIPEGERSKSPVVRINQIDWRPSEYSSDKQIQYQCEFQIDVWMKQEDGSPFIIGQTIQQIMAENLLQQTTPAFDYDPDTEMLRDGRRYAGYINF</sequence>
<dbReference type="Proteomes" id="UP000295280">
    <property type="component" value="Unassembled WGS sequence"/>
</dbReference>
<dbReference type="AlphaFoldDB" id="A0A9Q8CMC6"/>
<comment type="caution">
    <text evidence="1">The sequence shown here is derived from an EMBL/GenBank/DDBJ whole genome shotgun (WGS) entry which is preliminary data.</text>
</comment>
<dbReference type="OrthoDB" id="2168818at2"/>
<accession>A0A9Q8CMC6</accession>
<evidence type="ECO:0000313" key="2">
    <source>
        <dbReference type="Proteomes" id="UP000295280"/>
    </source>
</evidence>